<protein>
    <submittedName>
        <fullName evidence="1">Uncharacterized protein</fullName>
    </submittedName>
</protein>
<sequence length="113" mass="13651">MEQVLGITKNLSDEYEIKQDTNELQMTSLSNKNCDKEQEYLGFIDQQYSDDQCEIKDVDNYRQELINKWFYGHYEKYISQEKKQFIENNQLKALGFPNTVQYQTYDSKKFFNI</sequence>
<dbReference type="InParanoid" id="A0A0V0QRP1"/>
<accession>A0A0V0QRP1</accession>
<keyword evidence="2" id="KW-1185">Reference proteome</keyword>
<organism evidence="1 2">
    <name type="scientific">Pseudocohnilembus persalinus</name>
    <name type="common">Ciliate</name>
    <dbReference type="NCBI Taxonomy" id="266149"/>
    <lineage>
        <taxon>Eukaryota</taxon>
        <taxon>Sar</taxon>
        <taxon>Alveolata</taxon>
        <taxon>Ciliophora</taxon>
        <taxon>Intramacronucleata</taxon>
        <taxon>Oligohymenophorea</taxon>
        <taxon>Scuticociliatia</taxon>
        <taxon>Philasterida</taxon>
        <taxon>Pseudocohnilembidae</taxon>
        <taxon>Pseudocohnilembus</taxon>
    </lineage>
</organism>
<evidence type="ECO:0000313" key="1">
    <source>
        <dbReference type="EMBL" id="KRX04953.1"/>
    </source>
</evidence>
<evidence type="ECO:0000313" key="2">
    <source>
        <dbReference type="Proteomes" id="UP000054937"/>
    </source>
</evidence>
<name>A0A0V0QRP1_PSEPJ</name>
<comment type="caution">
    <text evidence="1">The sequence shown here is derived from an EMBL/GenBank/DDBJ whole genome shotgun (WGS) entry which is preliminary data.</text>
</comment>
<gene>
    <name evidence="1" type="ORF">PPERSA_06587</name>
</gene>
<proteinExistence type="predicted"/>
<dbReference type="Proteomes" id="UP000054937">
    <property type="component" value="Unassembled WGS sequence"/>
</dbReference>
<dbReference type="OrthoDB" id="413313at2759"/>
<reference evidence="1 2" key="1">
    <citation type="journal article" date="2015" name="Sci. Rep.">
        <title>Genome of the facultative scuticociliatosis pathogen Pseudocohnilembus persalinus provides insight into its virulence through horizontal gene transfer.</title>
        <authorList>
            <person name="Xiong J."/>
            <person name="Wang G."/>
            <person name="Cheng J."/>
            <person name="Tian M."/>
            <person name="Pan X."/>
            <person name="Warren A."/>
            <person name="Jiang C."/>
            <person name="Yuan D."/>
            <person name="Miao W."/>
        </authorList>
    </citation>
    <scope>NUCLEOTIDE SEQUENCE [LARGE SCALE GENOMIC DNA]</scope>
    <source>
        <strain evidence="1">36N120E</strain>
    </source>
</reference>
<dbReference type="EMBL" id="LDAU01000110">
    <property type="protein sequence ID" value="KRX04953.1"/>
    <property type="molecule type" value="Genomic_DNA"/>
</dbReference>
<dbReference type="AlphaFoldDB" id="A0A0V0QRP1"/>